<dbReference type="PANTHER" id="PTHR15919:SF13">
    <property type="entry name" value="DAPPER HOMOLOG 2"/>
    <property type="match status" value="1"/>
</dbReference>
<feature type="region of interest" description="Disordered" evidence="4">
    <location>
        <begin position="47"/>
        <end position="96"/>
    </location>
</feature>
<reference evidence="5" key="2">
    <citation type="submission" date="2025-08" db="UniProtKB">
        <authorList>
            <consortium name="Ensembl"/>
        </authorList>
    </citation>
    <scope>IDENTIFICATION</scope>
</reference>
<feature type="region of interest" description="Disordered" evidence="4">
    <location>
        <begin position="1"/>
        <end position="20"/>
    </location>
</feature>
<dbReference type="CTD" id="168002"/>
<accession>F6TV63</accession>
<organism evidence="5 6">
    <name type="scientific">Monodelphis domestica</name>
    <name type="common">Gray short-tailed opossum</name>
    <dbReference type="NCBI Taxonomy" id="13616"/>
    <lineage>
        <taxon>Eukaryota</taxon>
        <taxon>Metazoa</taxon>
        <taxon>Chordata</taxon>
        <taxon>Craniata</taxon>
        <taxon>Vertebrata</taxon>
        <taxon>Euteleostomi</taxon>
        <taxon>Mammalia</taxon>
        <taxon>Metatheria</taxon>
        <taxon>Didelphimorphia</taxon>
        <taxon>Didelphidae</taxon>
        <taxon>Monodelphis</taxon>
    </lineage>
</organism>
<dbReference type="Ensembl" id="ENSMODT00000030775.3">
    <property type="protein sequence ID" value="ENSMODP00000029202.3"/>
    <property type="gene ID" value="ENSMODG00000005818.4"/>
</dbReference>
<dbReference type="InParanoid" id="F6TV63"/>
<evidence type="ECO:0000256" key="1">
    <source>
        <dbReference type="ARBA" id="ARBA00010807"/>
    </source>
</evidence>
<dbReference type="AlphaFoldDB" id="F6TV63"/>
<dbReference type="OMA" id="GNDVYPY"/>
<evidence type="ECO:0000256" key="3">
    <source>
        <dbReference type="SAM" id="Coils"/>
    </source>
</evidence>
<name>F6TV63_MONDO</name>
<dbReference type="Proteomes" id="UP000002280">
    <property type="component" value="Chromosome 2"/>
</dbReference>
<dbReference type="GO" id="GO:0005737">
    <property type="term" value="C:cytoplasm"/>
    <property type="evidence" value="ECO:0000318"/>
    <property type="project" value="GO_Central"/>
</dbReference>
<keyword evidence="2 3" id="KW-0175">Coiled coil</keyword>
<proteinExistence type="inferred from homology"/>
<dbReference type="PANTHER" id="PTHR15919">
    <property type="entry name" value="DAPPER-RELATED"/>
    <property type="match status" value="1"/>
</dbReference>
<evidence type="ECO:0000313" key="6">
    <source>
        <dbReference type="Proteomes" id="UP000002280"/>
    </source>
</evidence>
<dbReference type="Bgee" id="ENSMODG00000005818">
    <property type="expression patterns" value="Expressed in hindlimb bud and 16 other cell types or tissues"/>
</dbReference>
<dbReference type="ExpressionAtlas" id="F6TV63">
    <property type="expression patterns" value="baseline"/>
</dbReference>
<dbReference type="KEGG" id="mdo:100032650"/>
<evidence type="ECO:0000313" key="5">
    <source>
        <dbReference type="Ensembl" id="ENSMODP00000029202.3"/>
    </source>
</evidence>
<dbReference type="GO" id="GO:1900108">
    <property type="term" value="P:negative regulation of nodal signaling pathway"/>
    <property type="evidence" value="ECO:0000318"/>
    <property type="project" value="GO_Central"/>
</dbReference>
<dbReference type="eggNOG" id="ENOG502QVT3">
    <property type="taxonomic scope" value="Eukaryota"/>
</dbReference>
<evidence type="ECO:0000256" key="4">
    <source>
        <dbReference type="SAM" id="MobiDB-lite"/>
    </source>
</evidence>
<dbReference type="OrthoDB" id="9950432at2759"/>
<evidence type="ECO:0000256" key="2">
    <source>
        <dbReference type="ARBA" id="ARBA00023054"/>
    </source>
</evidence>
<feature type="region of interest" description="Disordered" evidence="4">
    <location>
        <begin position="376"/>
        <end position="442"/>
    </location>
</feature>
<dbReference type="STRING" id="13616.ENSMODP00000029202"/>
<keyword evidence="6" id="KW-1185">Reference proteome</keyword>
<feature type="compositionally biased region" description="Pro residues" evidence="4">
    <location>
        <begin position="56"/>
        <end position="79"/>
    </location>
</feature>
<dbReference type="GeneID" id="100032650"/>
<dbReference type="Pfam" id="PF15268">
    <property type="entry name" value="Dapper"/>
    <property type="match status" value="1"/>
</dbReference>
<dbReference type="FunCoup" id="F6TV63">
    <property type="interactions" value="206"/>
</dbReference>
<sequence length="854" mass="92790">MLVGSGQAGMKRPAEGWDRSRVRERLHAALAGLQELQVLRDKQQALVSGALAMQPAAPPPPPPPPQSEPQPPVPRPPWLPHLLPSVLPAGDSHSKEHRLEATLTALKEQLSRLRRQDVGLKTHLDQLDQQISELKLDVNKTSSENLDSDSRPSSGFYDLSDGGSCSLSNSCTSVYSESISSSHSSLLPGIQTPKVRLSIFDYRPKSADETTVHSAHLQPQRIPVSEGCWIKGSPESEGETLAKFKPRPVSTGDLERIVPADGGLQKTITDPKSVSPLCHGTEILFHVVDPKYQSDLVSKSGNDIYPYPSPLHAVALQSPLFSLTRETLETNNHLPLSKPSLNMSGPSLIRTKPIVEVPPPGGYIDKLLQLTRDRGKYTGGSVSERGSVKGSLPPSQQRLSITSGISGLRGNSDSQLEKQVSSPESRQAKVGRSQREVPDANSMKLQEAREACLDTEQPASQQSLESMATNTSFPEEVSPASAVQEEPGGIGLKQDTASCSQMYQSHLNMAPQRSNAKVILPPRKVGKKGTSLVTGEFVHAQFVPGEAHLMRLKGSNPKAKAMKAKRRNSDKVLRLGKQQPLLAERPRGMHVASRLPAEWNPSPRFHGGKNLVRRPTFVGEVTGRSCSESSLFPVQFLTPKVVSRPELYPASAHPLYSFEAAQLNLVASGGARKKQRKWQSTVEISAKTHLTSFSTDPSLALPRPPGRRAGILRTVSSRSRSKIPSHNTYAKSESDHSEYSAECASLFHSTIVETSEDDVSDYTANCFGDSESGDSDSDGACRSSESSLTLDYEEAVGSELIWPKAIVQQPVKGQAASKPSHHPVPKICRIKASKALKKKIRRFQPASLKVMTMV</sequence>
<reference evidence="5 6" key="1">
    <citation type="journal article" date="2007" name="Nature">
        <title>Genome of the marsupial Monodelphis domestica reveals innovation in non-coding sequences.</title>
        <authorList>
            <person name="Mikkelsen T.S."/>
            <person name="Wakefield M.J."/>
            <person name="Aken B."/>
            <person name="Amemiya C.T."/>
            <person name="Chang J.L."/>
            <person name="Duke S."/>
            <person name="Garber M."/>
            <person name="Gentles A.J."/>
            <person name="Goodstadt L."/>
            <person name="Heger A."/>
            <person name="Jurka J."/>
            <person name="Kamal M."/>
            <person name="Mauceli E."/>
            <person name="Searle S.M."/>
            <person name="Sharpe T."/>
            <person name="Baker M.L."/>
            <person name="Batzer M.A."/>
            <person name="Benos P.V."/>
            <person name="Belov K."/>
            <person name="Clamp M."/>
            <person name="Cook A."/>
            <person name="Cuff J."/>
            <person name="Das R."/>
            <person name="Davidow L."/>
            <person name="Deakin J.E."/>
            <person name="Fazzari M.J."/>
            <person name="Glass J.L."/>
            <person name="Grabherr M."/>
            <person name="Greally J.M."/>
            <person name="Gu W."/>
            <person name="Hore T.A."/>
            <person name="Huttley G.A."/>
            <person name="Kleber M."/>
            <person name="Jirtle R.L."/>
            <person name="Koina E."/>
            <person name="Lee J.T."/>
            <person name="Mahony S."/>
            <person name="Marra M.A."/>
            <person name="Miller R.D."/>
            <person name="Nicholls R.D."/>
            <person name="Oda M."/>
            <person name="Papenfuss A.T."/>
            <person name="Parra Z.E."/>
            <person name="Pollock D.D."/>
            <person name="Ray D.A."/>
            <person name="Schein J.E."/>
            <person name="Speed T.P."/>
            <person name="Thompson K."/>
            <person name="VandeBerg J.L."/>
            <person name="Wade C.M."/>
            <person name="Walker J.A."/>
            <person name="Waters P.D."/>
            <person name="Webber C."/>
            <person name="Weidman J.R."/>
            <person name="Xie X."/>
            <person name="Zody M.C."/>
            <person name="Baldwin J."/>
            <person name="Abdouelleil A."/>
            <person name="Abdulkadir J."/>
            <person name="Abebe A."/>
            <person name="Abera B."/>
            <person name="Abreu J."/>
            <person name="Acer S.C."/>
            <person name="Aftuck L."/>
            <person name="Alexander A."/>
            <person name="An P."/>
            <person name="Anderson E."/>
            <person name="Anderson S."/>
            <person name="Arachi H."/>
            <person name="Azer M."/>
            <person name="Bachantsang P."/>
            <person name="Barry A."/>
            <person name="Bayul T."/>
            <person name="Berlin A."/>
            <person name="Bessette D."/>
            <person name="Bloom T."/>
            <person name="Bloom T."/>
            <person name="Boguslavskiy L."/>
            <person name="Bonnet C."/>
            <person name="Boukhgalter B."/>
            <person name="Bourzgui I."/>
            <person name="Brown A."/>
            <person name="Cahill P."/>
            <person name="Channer S."/>
            <person name="Cheshatsang Y."/>
            <person name="Chuda L."/>
            <person name="Citroen M."/>
            <person name="Collymore A."/>
            <person name="Cooke P."/>
            <person name="Costello M."/>
            <person name="D'Aco K."/>
            <person name="Daza R."/>
            <person name="De Haan G."/>
            <person name="DeGray S."/>
            <person name="DeMaso C."/>
            <person name="Dhargay N."/>
            <person name="Dooley K."/>
            <person name="Dooley E."/>
            <person name="Doricent M."/>
            <person name="Dorje P."/>
            <person name="Dorjee K."/>
            <person name="Dupes A."/>
            <person name="Elong R."/>
            <person name="Falk J."/>
            <person name="Farina A."/>
            <person name="Faro S."/>
            <person name="Ferguson D."/>
            <person name="Fisher S."/>
            <person name="Foley C.D."/>
            <person name="Franke A."/>
            <person name="Friedrich D."/>
            <person name="Gadbois L."/>
            <person name="Gearin G."/>
            <person name="Gearin C.R."/>
            <person name="Giannoukos G."/>
            <person name="Goode T."/>
            <person name="Graham J."/>
            <person name="Grandbois E."/>
            <person name="Grewal S."/>
            <person name="Gyaltsen K."/>
            <person name="Hafez N."/>
            <person name="Hagos B."/>
            <person name="Hall J."/>
            <person name="Henson C."/>
            <person name="Hollinger A."/>
            <person name="Honan T."/>
            <person name="Huard M.D."/>
            <person name="Hughes L."/>
            <person name="Hurhula B."/>
            <person name="Husby M.E."/>
            <person name="Kamat A."/>
            <person name="Kanga B."/>
            <person name="Kashin S."/>
            <person name="Khazanovich D."/>
            <person name="Kisner P."/>
            <person name="Lance K."/>
            <person name="Lara M."/>
            <person name="Lee W."/>
            <person name="Lennon N."/>
            <person name="Letendre F."/>
            <person name="LeVine R."/>
            <person name="Lipovsky A."/>
            <person name="Liu X."/>
            <person name="Liu J."/>
            <person name="Liu S."/>
            <person name="Lokyitsang T."/>
            <person name="Lokyitsang Y."/>
            <person name="Lubonja R."/>
            <person name="Lui A."/>
            <person name="MacDonald P."/>
            <person name="Magnisalis V."/>
            <person name="Maru K."/>
            <person name="Matthews C."/>
            <person name="McCusker W."/>
            <person name="McDonough S."/>
            <person name="Mehta T."/>
            <person name="Meldrim J."/>
            <person name="Meneus L."/>
            <person name="Mihai O."/>
            <person name="Mihalev A."/>
            <person name="Mihova T."/>
            <person name="Mittelman R."/>
            <person name="Mlenga V."/>
            <person name="Montmayeur A."/>
            <person name="Mulrain L."/>
            <person name="Navidi A."/>
            <person name="Naylor J."/>
            <person name="Negash T."/>
            <person name="Nguyen T."/>
            <person name="Nguyen N."/>
            <person name="Nicol R."/>
            <person name="Norbu C."/>
            <person name="Norbu N."/>
            <person name="Novod N."/>
            <person name="O'Neill B."/>
            <person name="Osman S."/>
            <person name="Markiewicz E."/>
            <person name="Oyono O.L."/>
            <person name="Patti C."/>
            <person name="Phunkhang P."/>
            <person name="Pierre F."/>
            <person name="Priest M."/>
            <person name="Raghuraman S."/>
            <person name="Rege F."/>
            <person name="Reyes R."/>
            <person name="Rise C."/>
            <person name="Rogov P."/>
            <person name="Ross K."/>
            <person name="Ryan E."/>
            <person name="Settipalli S."/>
            <person name="Shea T."/>
            <person name="Sherpa N."/>
            <person name="Shi L."/>
            <person name="Shih D."/>
            <person name="Sparrow T."/>
            <person name="Spaulding J."/>
            <person name="Stalker J."/>
            <person name="Stange-Thomann N."/>
            <person name="Stavropoulos S."/>
            <person name="Stone C."/>
            <person name="Strader C."/>
            <person name="Tesfaye S."/>
            <person name="Thomson T."/>
            <person name="Thoulutsang Y."/>
            <person name="Thoulutsang D."/>
            <person name="Topham K."/>
            <person name="Topping I."/>
            <person name="Tsamla T."/>
            <person name="Vassiliev H."/>
            <person name="Vo A."/>
            <person name="Wangchuk T."/>
            <person name="Wangdi T."/>
            <person name="Weiand M."/>
            <person name="Wilkinson J."/>
            <person name="Wilson A."/>
            <person name="Yadav S."/>
            <person name="Young G."/>
            <person name="Yu Q."/>
            <person name="Zembek L."/>
            <person name="Zhong D."/>
            <person name="Zimmer A."/>
            <person name="Zwirko Z."/>
            <person name="Jaffe D.B."/>
            <person name="Alvarez P."/>
            <person name="Brockman W."/>
            <person name="Butler J."/>
            <person name="Chin C."/>
            <person name="Gnerre S."/>
            <person name="MacCallum I."/>
            <person name="Graves J.A."/>
            <person name="Ponting C.P."/>
            <person name="Breen M."/>
            <person name="Samollow P.B."/>
            <person name="Lander E.S."/>
            <person name="Lindblad-Toh K."/>
        </authorList>
    </citation>
    <scope>NUCLEOTIDE SEQUENCE [LARGE SCALE GENOMIC DNA]</scope>
</reference>
<feature type="coiled-coil region" evidence="3">
    <location>
        <begin position="96"/>
        <end position="144"/>
    </location>
</feature>
<dbReference type="GeneTree" id="ENSGT00950000183181"/>
<feature type="compositionally biased region" description="Polar residues" evidence="4">
    <location>
        <begin position="393"/>
        <end position="425"/>
    </location>
</feature>
<dbReference type="InterPro" id="IPR024843">
    <property type="entry name" value="Dapper"/>
</dbReference>
<reference evidence="5" key="3">
    <citation type="submission" date="2025-09" db="UniProtKB">
        <authorList>
            <consortium name="Ensembl"/>
        </authorList>
    </citation>
    <scope>IDENTIFICATION</scope>
</reference>
<protein>
    <submittedName>
        <fullName evidence="5">Dishevelled binding antagonist of beta catenin 2</fullName>
    </submittedName>
</protein>
<comment type="similarity">
    <text evidence="1">Belongs to the dapper family.</text>
</comment>